<evidence type="ECO:0000256" key="3">
    <source>
        <dbReference type="ARBA" id="ARBA00022730"/>
    </source>
</evidence>
<dbReference type="SMART" id="SM00363">
    <property type="entry name" value="S4"/>
    <property type="match status" value="1"/>
</dbReference>
<dbReference type="PANTHER" id="PTHR11831:SF4">
    <property type="entry name" value="SMALL RIBOSOMAL SUBUNIT PROTEIN US4M"/>
    <property type="match status" value="1"/>
</dbReference>
<dbReference type="GO" id="GO:0042274">
    <property type="term" value="P:ribosomal small subunit biogenesis"/>
    <property type="evidence" value="ECO:0007669"/>
    <property type="project" value="TreeGrafter"/>
</dbReference>
<evidence type="ECO:0000256" key="9">
    <source>
        <dbReference type="ARBA" id="ARBA00071419"/>
    </source>
</evidence>
<dbReference type="PROSITE" id="PS50889">
    <property type="entry name" value="S4"/>
    <property type="match status" value="1"/>
</dbReference>
<dbReference type="GO" id="GO:0005763">
    <property type="term" value="C:mitochondrial small ribosomal subunit"/>
    <property type="evidence" value="ECO:0007669"/>
    <property type="project" value="TreeGrafter"/>
</dbReference>
<evidence type="ECO:0000256" key="1">
    <source>
        <dbReference type="ARBA" id="ARBA00004173"/>
    </source>
</evidence>
<dbReference type="RefSeq" id="XP_056079094.1">
    <property type="nucleotide sequence ID" value="XM_056225258.1"/>
</dbReference>
<dbReference type="GO" id="GO:0019843">
    <property type="term" value="F:rRNA binding"/>
    <property type="evidence" value="ECO:0007669"/>
    <property type="project" value="UniProtKB-KW"/>
</dbReference>
<dbReference type="PROSITE" id="PS00632">
    <property type="entry name" value="RIBOSOMAL_S4"/>
    <property type="match status" value="1"/>
</dbReference>
<dbReference type="Gene3D" id="3.10.290.10">
    <property type="entry name" value="RNA-binding S4 domain"/>
    <property type="match status" value="1"/>
</dbReference>
<keyword evidence="7" id="KW-0687">Ribonucleoprotein</keyword>
<sequence>MPRKANLLKSLARGRVRTSFNKYNLFNLYKKGAVDLKSKSLYQQKWTAKQETRAYHGEHLTEKRWQTAFKPKLDSVAQLDASLRGGEIKETPFLLQTFAVLEKRLDFALFRAMFASSVRQARQFILHGNVRVNGIRIKHPSYTLKPGDIFSVRPEKVLEALGAKKPSFEEALRIDKTQIILWNKYVKEAKTDSKQVWEKKLEKYEKMSDSNPKKSAFQEFLKQYNKNLELQQYNALTECTQEGIVNKLLTIEKRIGKSDNEPLSIDEFKKGLPDVQDTQLLESLYSAYQEFFKSGEIKREILSKCQPEELTSLASEMINPNESTKKELSDGAKSSLRAGKKILSECVKIWTKNITAHFKTRMSDVSNGSLTFDPEWAKNLRYHDPIKISELKDDEQKACKLINLPWQKNHVYGRQDHKKPFFTPWKPRPFLSPFAILPHHLEISFKTCHAVYLRDPVARPGQSEVISPFDVPIHERAYMYYLRNGK</sequence>
<dbReference type="Proteomes" id="UP001161438">
    <property type="component" value="Chromosome 14"/>
</dbReference>
<dbReference type="PANTHER" id="PTHR11831">
    <property type="entry name" value="30S 40S RIBOSOMAL PROTEIN"/>
    <property type="match status" value="1"/>
</dbReference>
<keyword evidence="4 10" id="KW-0694">RNA-binding</keyword>
<proteinExistence type="inferred from homology"/>
<dbReference type="InterPro" id="IPR018079">
    <property type="entry name" value="Ribosomal_uS4_CS"/>
</dbReference>
<keyword evidence="5" id="KW-0689">Ribosomal protein</keyword>
<evidence type="ECO:0000256" key="4">
    <source>
        <dbReference type="ARBA" id="ARBA00022884"/>
    </source>
</evidence>
<dbReference type="Pfam" id="PF01479">
    <property type="entry name" value="S4"/>
    <property type="match status" value="1"/>
</dbReference>
<protein>
    <recommendedName>
        <fullName evidence="9">Small ribosomal subunit protein uS4m</fullName>
    </recommendedName>
</protein>
<feature type="domain" description="RNA-binding S4" evidence="11">
    <location>
        <begin position="103"/>
        <end position="166"/>
    </location>
</feature>
<evidence type="ECO:0000256" key="8">
    <source>
        <dbReference type="ARBA" id="ARBA00037226"/>
    </source>
</evidence>
<dbReference type="SUPFAM" id="SSF55174">
    <property type="entry name" value="Alpha-L RNA-binding motif"/>
    <property type="match status" value="1"/>
</dbReference>
<dbReference type="InterPro" id="IPR002942">
    <property type="entry name" value="S4_RNA-bd"/>
</dbReference>
<dbReference type="InterPro" id="IPR036986">
    <property type="entry name" value="S4_RNA-bd_sf"/>
</dbReference>
<evidence type="ECO:0000256" key="10">
    <source>
        <dbReference type="PROSITE-ProRule" id="PRU00182"/>
    </source>
</evidence>
<dbReference type="CDD" id="cd00165">
    <property type="entry name" value="S4"/>
    <property type="match status" value="1"/>
</dbReference>
<dbReference type="EMBL" id="OX365770">
    <property type="protein sequence ID" value="CAI4035974.1"/>
    <property type="molecule type" value="Genomic_DNA"/>
</dbReference>
<dbReference type="InterPro" id="IPR022801">
    <property type="entry name" value="Ribosomal_uS4"/>
</dbReference>
<comment type="similarity">
    <text evidence="2">Belongs to the universal ribosomal protein uS4 family.</text>
</comment>
<organism evidence="12 13">
    <name type="scientific">Saccharomyces mikatae IFO 1815</name>
    <dbReference type="NCBI Taxonomy" id="226126"/>
    <lineage>
        <taxon>Eukaryota</taxon>
        <taxon>Fungi</taxon>
        <taxon>Dikarya</taxon>
        <taxon>Ascomycota</taxon>
        <taxon>Saccharomycotina</taxon>
        <taxon>Saccharomycetes</taxon>
        <taxon>Saccharomycetales</taxon>
        <taxon>Saccharomycetaceae</taxon>
        <taxon>Saccharomyces</taxon>
    </lineage>
</organism>
<dbReference type="GO" id="GO:0003735">
    <property type="term" value="F:structural constituent of ribosome"/>
    <property type="evidence" value="ECO:0007669"/>
    <property type="project" value="TreeGrafter"/>
</dbReference>
<evidence type="ECO:0000259" key="11">
    <source>
        <dbReference type="SMART" id="SM00363"/>
    </source>
</evidence>
<evidence type="ECO:0000256" key="7">
    <source>
        <dbReference type="ARBA" id="ARBA00023274"/>
    </source>
</evidence>
<dbReference type="GeneID" id="80920862"/>
<evidence type="ECO:0000313" key="12">
    <source>
        <dbReference type="EMBL" id="CAI4035974.1"/>
    </source>
</evidence>
<evidence type="ECO:0000256" key="5">
    <source>
        <dbReference type="ARBA" id="ARBA00022980"/>
    </source>
</evidence>
<keyword evidence="3 10" id="KW-0699">rRNA-binding</keyword>
<evidence type="ECO:0000313" key="13">
    <source>
        <dbReference type="Proteomes" id="UP001161438"/>
    </source>
</evidence>
<keyword evidence="6" id="KW-0496">Mitochondrion</keyword>
<reference evidence="12" key="1">
    <citation type="submission" date="2022-10" db="EMBL/GenBank/DDBJ databases">
        <authorList>
            <person name="Byrne P K."/>
        </authorList>
    </citation>
    <scope>NUCLEOTIDE SEQUENCE</scope>
    <source>
        <strain evidence="12">IFO1815</strain>
    </source>
</reference>
<comment type="subcellular location">
    <subcellularLocation>
        <location evidence="1">Mitochondrion</location>
    </subcellularLocation>
</comment>
<keyword evidence="13" id="KW-1185">Reference proteome</keyword>
<name>A0AA35IU70_SACMI</name>
<comment type="function">
    <text evidence="8">Component of the mitochondrial ribosome (mitoribosome), a dedicated translation machinery responsible for the synthesis of mitochondrial genome-encoded proteins, including at least some of the essential transmembrane subunits of the mitochondrial respiratory chain. The mitoribosomes are attached to the mitochondrial inner membrane and translation products are cotranslationally integrated into the membrane.</text>
</comment>
<accession>A0AA35IU70</accession>
<evidence type="ECO:0000256" key="2">
    <source>
        <dbReference type="ARBA" id="ARBA00007465"/>
    </source>
</evidence>
<gene>
    <name evidence="12" type="primary">SMKI14G1850</name>
    <name evidence="12" type="ORF">SMKI_14G1850</name>
</gene>
<evidence type="ECO:0000256" key="6">
    <source>
        <dbReference type="ARBA" id="ARBA00023128"/>
    </source>
</evidence>
<dbReference type="AlphaFoldDB" id="A0AA35IU70"/>
<dbReference type="FunFam" id="3.10.290.10:FF:000025">
    <property type="entry name" value="30S ribosomal subunit S4"/>
    <property type="match status" value="1"/>
</dbReference>